<comment type="similarity">
    <text evidence="1">Belongs to the plant acyltransferase family.</text>
</comment>
<reference evidence="4 5" key="1">
    <citation type="submission" date="2019-01" db="EMBL/GenBank/DDBJ databases">
        <title>Sequencing of cultivated peanut Arachis hypogaea provides insights into genome evolution and oil improvement.</title>
        <authorList>
            <person name="Chen X."/>
        </authorList>
    </citation>
    <scope>NUCLEOTIDE SEQUENCE [LARGE SCALE GENOMIC DNA]</scope>
    <source>
        <strain evidence="5">cv. Fuhuasheng</strain>
        <tissue evidence="4">Leaves</tissue>
    </source>
</reference>
<proteinExistence type="inferred from homology"/>
<dbReference type="AlphaFoldDB" id="A0A445EIH9"/>
<evidence type="ECO:0000256" key="2">
    <source>
        <dbReference type="ARBA" id="ARBA00022679"/>
    </source>
</evidence>
<name>A0A445EIH9_ARAHY</name>
<accession>A0A445EIH9</accession>
<dbReference type="EMBL" id="SDMP01000002">
    <property type="protein sequence ID" value="RYR75238.1"/>
    <property type="molecule type" value="Genomic_DNA"/>
</dbReference>
<dbReference type="STRING" id="3818.A0A445EIH9"/>
<organism evidence="4 5">
    <name type="scientific">Arachis hypogaea</name>
    <name type="common">Peanut</name>
    <dbReference type="NCBI Taxonomy" id="3818"/>
    <lineage>
        <taxon>Eukaryota</taxon>
        <taxon>Viridiplantae</taxon>
        <taxon>Streptophyta</taxon>
        <taxon>Embryophyta</taxon>
        <taxon>Tracheophyta</taxon>
        <taxon>Spermatophyta</taxon>
        <taxon>Magnoliopsida</taxon>
        <taxon>eudicotyledons</taxon>
        <taxon>Gunneridae</taxon>
        <taxon>Pentapetalae</taxon>
        <taxon>rosids</taxon>
        <taxon>fabids</taxon>
        <taxon>Fabales</taxon>
        <taxon>Fabaceae</taxon>
        <taxon>Papilionoideae</taxon>
        <taxon>50 kb inversion clade</taxon>
        <taxon>dalbergioids sensu lato</taxon>
        <taxon>Dalbergieae</taxon>
        <taxon>Pterocarpus clade</taxon>
        <taxon>Arachis</taxon>
    </lineage>
</organism>
<dbReference type="InterPro" id="IPR023213">
    <property type="entry name" value="CAT-like_dom_sf"/>
</dbReference>
<evidence type="ECO:0000256" key="1">
    <source>
        <dbReference type="ARBA" id="ARBA00009861"/>
    </source>
</evidence>
<gene>
    <name evidence="4" type="ORF">Ahy_A02g009906</name>
</gene>
<comment type="caution">
    <text evidence="4">The sequence shown here is derived from an EMBL/GenBank/DDBJ whole genome shotgun (WGS) entry which is preliminary data.</text>
</comment>
<sequence>MEENELTKSHGVMIIMLHLLYTLYGSTKLEWNYFLFTNSTITTFKAQILVKSSLDPLKNHPTGVQIVSAFLWKSFIAASKTQFETQRSSVVTHSVNLCRTINESLCPEHTSEHGLSLDELVSKLKNSIQEVDKDFVARLLSDEEESSIIGDVLRNFGSKTRDKALERLGFTSWCNFGFYDADFGWEKPMWVSPIGLTSTYVVTNMIILVDTRFNSKMDEKKMRHLELFTELLTYATLDPSPLVMGFKRSNSKL</sequence>
<dbReference type="Gene3D" id="3.30.559.10">
    <property type="entry name" value="Chloramphenicol acetyltransferase-like domain"/>
    <property type="match status" value="1"/>
</dbReference>
<keyword evidence="5" id="KW-1185">Reference proteome</keyword>
<dbReference type="Pfam" id="PF02458">
    <property type="entry name" value="Transferase"/>
    <property type="match status" value="1"/>
</dbReference>
<evidence type="ECO:0000313" key="5">
    <source>
        <dbReference type="Proteomes" id="UP000289738"/>
    </source>
</evidence>
<protein>
    <submittedName>
        <fullName evidence="4">Uncharacterized protein</fullName>
    </submittedName>
</protein>
<dbReference type="PANTHER" id="PTHR31623:SF110">
    <property type="entry name" value="VINORINE SYNTHASE-LIKE"/>
    <property type="match status" value="1"/>
</dbReference>
<dbReference type="GO" id="GO:0016746">
    <property type="term" value="F:acyltransferase activity"/>
    <property type="evidence" value="ECO:0007669"/>
    <property type="project" value="UniProtKB-KW"/>
</dbReference>
<evidence type="ECO:0000256" key="3">
    <source>
        <dbReference type="ARBA" id="ARBA00023315"/>
    </source>
</evidence>
<keyword evidence="2" id="KW-0808">Transferase</keyword>
<dbReference type="Proteomes" id="UP000289738">
    <property type="component" value="Chromosome A02"/>
</dbReference>
<keyword evidence="3" id="KW-0012">Acyltransferase</keyword>
<evidence type="ECO:0000313" key="4">
    <source>
        <dbReference type="EMBL" id="RYR75238.1"/>
    </source>
</evidence>
<dbReference type="PANTHER" id="PTHR31623">
    <property type="entry name" value="F21J9.9"/>
    <property type="match status" value="1"/>
</dbReference>